<dbReference type="EMBL" id="CP001081">
    <property type="protein sequence ID" value="ACQ51429.1"/>
    <property type="molecule type" value="Genomic_DNA"/>
</dbReference>
<evidence type="ECO:0000313" key="2">
    <source>
        <dbReference type="Proteomes" id="UP000002333"/>
    </source>
</evidence>
<reference evidence="2" key="2">
    <citation type="submission" date="2008-05" db="EMBL/GenBank/DDBJ databases">
        <title>Genome sequence of Clostridium botulinum Ba4 strain 657 plasmid pCLJ.</title>
        <authorList>
            <person name="Shrivastava S."/>
            <person name="Brown J.L."/>
            <person name="Bruce D."/>
            <person name="Detter C."/>
            <person name="Munk C."/>
            <person name="Smith L.A."/>
            <person name="Smith T.J."/>
            <person name="Sutton G."/>
            <person name="Brettin T.S."/>
        </authorList>
    </citation>
    <scope>NUCLEOTIDE SEQUENCE [LARGE SCALE GENOMIC DNA]</scope>
    <source>
        <strain evidence="2">657 / Type Ba4</strain>
        <plasmid evidence="2">pCLJ</plasmid>
    </source>
</reference>
<evidence type="ECO:0000313" key="1">
    <source>
        <dbReference type="EMBL" id="ACQ51429.1"/>
    </source>
</evidence>
<accession>A0A3F2ZSM6</accession>
<sequence>MKILKWKDFGMEVKEIVIGKKILLFIGQYEGLQFSISGLGLCKWEKELSCESNVINIYLGKLIISYNKKGYLDSLKNVDIQWEMPLLKYINIKCKNIYKYKDIYKYKVKKGINTLLDRIMHKSFKEKYVFILIKAYEKPFKFKSDVLTAYQLASNYEADLFLGNECLLSPLGYTWEENEKLIRNNLGGFFKNYRLLANKDFNNVEEII</sequence>
<protein>
    <submittedName>
        <fullName evidence="1">Uncharacterized protein</fullName>
    </submittedName>
</protein>
<geneLocation type="plasmid" evidence="1 2">
    <name>pCLJ</name>
</geneLocation>
<keyword evidence="1" id="KW-0614">Plasmid</keyword>
<proteinExistence type="predicted"/>
<organism evidence="1 2">
    <name type="scientific">Clostridium botulinum (strain 657 / Type Ba4)</name>
    <dbReference type="NCBI Taxonomy" id="515621"/>
    <lineage>
        <taxon>Bacteria</taxon>
        <taxon>Bacillati</taxon>
        <taxon>Bacillota</taxon>
        <taxon>Clostridia</taxon>
        <taxon>Eubacteriales</taxon>
        <taxon>Clostridiaceae</taxon>
        <taxon>Clostridium</taxon>
    </lineage>
</organism>
<dbReference type="RefSeq" id="WP_012720368.1">
    <property type="nucleotide sequence ID" value="NC_012654.1"/>
</dbReference>
<name>A0A3F2ZSM6_CLOB6</name>
<gene>
    <name evidence="1" type="ordered locus">CLJ_0101</name>
</gene>
<dbReference type="KEGG" id="cbi:CLJ_0101"/>
<dbReference type="AlphaFoldDB" id="A0A3F2ZSM6"/>
<dbReference type="Proteomes" id="UP000002333">
    <property type="component" value="Plasmid pCLJ"/>
</dbReference>
<reference evidence="1 2" key="1">
    <citation type="journal article" date="2007" name="PLoS ONE">
        <title>Analysis of the neurotoxin complex genes in Clostridium botulinum A1-A4 and B1 strains: BoNT/A3, /Ba4 and /B1 clusters are located within plasmids.</title>
        <authorList>
            <person name="Smith T.J."/>
            <person name="Hill K.K."/>
            <person name="Foley B.T."/>
            <person name="Detter J.C."/>
            <person name="Munk A.C."/>
            <person name="Bruce D.C."/>
            <person name="Doggett N.A."/>
            <person name="Smith L.A."/>
            <person name="Marks J.D."/>
            <person name="Xie G."/>
            <person name="Brettin T.S."/>
        </authorList>
    </citation>
    <scope>NUCLEOTIDE SEQUENCE [LARGE SCALE GENOMIC DNA]</scope>
    <source>
        <strain evidence="2">657 / Type Ba4</strain>
    </source>
</reference>